<protein>
    <submittedName>
        <fullName evidence="1">Uncharacterized protein</fullName>
    </submittedName>
</protein>
<reference evidence="2" key="1">
    <citation type="journal article" date="2019" name="Nat. Commun.">
        <title>The genome of broomcorn millet.</title>
        <authorList>
            <person name="Zou C."/>
            <person name="Miki D."/>
            <person name="Li D."/>
            <person name="Tang Q."/>
            <person name="Xiao L."/>
            <person name="Rajput S."/>
            <person name="Deng P."/>
            <person name="Jia W."/>
            <person name="Huang R."/>
            <person name="Zhang M."/>
            <person name="Sun Y."/>
            <person name="Hu J."/>
            <person name="Fu X."/>
            <person name="Schnable P.S."/>
            <person name="Li F."/>
            <person name="Zhang H."/>
            <person name="Feng B."/>
            <person name="Zhu X."/>
            <person name="Liu R."/>
            <person name="Schnable J.C."/>
            <person name="Zhu J.-K."/>
            <person name="Zhang H."/>
        </authorList>
    </citation>
    <scope>NUCLEOTIDE SEQUENCE [LARGE SCALE GENOMIC DNA]</scope>
</reference>
<gene>
    <name evidence="1" type="ORF">C2845_PM03G17250</name>
</gene>
<evidence type="ECO:0000313" key="2">
    <source>
        <dbReference type="Proteomes" id="UP000275267"/>
    </source>
</evidence>
<accession>A0A3L6T6Z1</accession>
<organism evidence="1 2">
    <name type="scientific">Panicum miliaceum</name>
    <name type="common">Proso millet</name>
    <name type="synonym">Broomcorn millet</name>
    <dbReference type="NCBI Taxonomy" id="4540"/>
    <lineage>
        <taxon>Eukaryota</taxon>
        <taxon>Viridiplantae</taxon>
        <taxon>Streptophyta</taxon>
        <taxon>Embryophyta</taxon>
        <taxon>Tracheophyta</taxon>
        <taxon>Spermatophyta</taxon>
        <taxon>Magnoliopsida</taxon>
        <taxon>Liliopsida</taxon>
        <taxon>Poales</taxon>
        <taxon>Poaceae</taxon>
        <taxon>PACMAD clade</taxon>
        <taxon>Panicoideae</taxon>
        <taxon>Panicodae</taxon>
        <taxon>Paniceae</taxon>
        <taxon>Panicinae</taxon>
        <taxon>Panicum</taxon>
        <taxon>Panicum sect. Panicum</taxon>
    </lineage>
</organism>
<name>A0A3L6T6Z1_PANMI</name>
<keyword evidence="2" id="KW-1185">Reference proteome</keyword>
<comment type="caution">
    <text evidence="1">The sequence shown here is derived from an EMBL/GenBank/DDBJ whole genome shotgun (WGS) entry which is preliminary data.</text>
</comment>
<proteinExistence type="predicted"/>
<sequence length="106" mass="12915">MSLFFMICLAWQKQQSVPVRHHDFTTSMTSLVFYGPRRHDLPLRDHVLHLRQERDHLRVWLHLLRYLNESEIVFTDSRTRALDKFRQCKLILKQPNRTKIQPSEVY</sequence>
<dbReference type="AlphaFoldDB" id="A0A3L6T6Z1"/>
<dbReference type="EMBL" id="PQIB02000002">
    <property type="protein sequence ID" value="RLN33238.1"/>
    <property type="molecule type" value="Genomic_DNA"/>
</dbReference>
<dbReference type="Proteomes" id="UP000275267">
    <property type="component" value="Unassembled WGS sequence"/>
</dbReference>
<evidence type="ECO:0000313" key="1">
    <source>
        <dbReference type="EMBL" id="RLN33238.1"/>
    </source>
</evidence>